<keyword evidence="3" id="KW-1185">Reference proteome</keyword>
<reference evidence="2 3" key="1">
    <citation type="submission" date="2024-06" db="EMBL/GenBank/DDBJ databases">
        <authorList>
            <person name="Campbell A.G."/>
        </authorList>
    </citation>
    <scope>NUCLEOTIDE SEQUENCE [LARGE SCALE GENOMIC DNA]</scope>
    <source>
        <strain evidence="2 3">EM12</strain>
    </source>
</reference>
<comment type="caution">
    <text evidence="2">The sequence shown here is derived from an EMBL/GenBank/DDBJ whole genome shotgun (WGS) entry which is preliminary data.</text>
</comment>
<sequence>MTLRTAHPVNPYLQLAEFGAALFNGAASAEERITLEIIGDVRMVSPEAIRSADASPGGTEAVPARKASAERSTDRVAARHN</sequence>
<proteinExistence type="predicted"/>
<evidence type="ECO:0000313" key="3">
    <source>
        <dbReference type="Proteomes" id="UP001480955"/>
    </source>
</evidence>
<dbReference type="RefSeq" id="WP_350395546.1">
    <property type="nucleotide sequence ID" value="NZ_JBELQE010000083.1"/>
</dbReference>
<evidence type="ECO:0000256" key="1">
    <source>
        <dbReference type="SAM" id="MobiDB-lite"/>
    </source>
</evidence>
<gene>
    <name evidence="2" type="ORF">ABS772_14475</name>
</gene>
<name>A0ABV1QP54_9HYPH</name>
<protein>
    <submittedName>
        <fullName evidence="2">Uncharacterized protein</fullName>
    </submittedName>
</protein>
<accession>A0ABV1QP54</accession>
<dbReference type="EMBL" id="JBELQE010000083">
    <property type="protein sequence ID" value="MER2251124.1"/>
    <property type="molecule type" value="Genomic_DNA"/>
</dbReference>
<dbReference type="Proteomes" id="UP001480955">
    <property type="component" value="Unassembled WGS sequence"/>
</dbReference>
<evidence type="ECO:0000313" key="2">
    <source>
        <dbReference type="EMBL" id="MER2251124.1"/>
    </source>
</evidence>
<organism evidence="2 3">
    <name type="scientific">Methylorubrum podarium</name>
    <dbReference type="NCBI Taxonomy" id="200476"/>
    <lineage>
        <taxon>Bacteria</taxon>
        <taxon>Pseudomonadati</taxon>
        <taxon>Pseudomonadota</taxon>
        <taxon>Alphaproteobacteria</taxon>
        <taxon>Hyphomicrobiales</taxon>
        <taxon>Methylobacteriaceae</taxon>
        <taxon>Methylorubrum</taxon>
    </lineage>
</organism>
<feature type="region of interest" description="Disordered" evidence="1">
    <location>
        <begin position="49"/>
        <end position="81"/>
    </location>
</feature>
<feature type="compositionally biased region" description="Basic and acidic residues" evidence="1">
    <location>
        <begin position="67"/>
        <end position="81"/>
    </location>
</feature>